<dbReference type="GO" id="GO:0008658">
    <property type="term" value="F:penicillin binding"/>
    <property type="evidence" value="ECO:0007669"/>
    <property type="project" value="InterPro"/>
</dbReference>
<feature type="compositionally biased region" description="Pro residues" evidence="1">
    <location>
        <begin position="476"/>
        <end position="490"/>
    </location>
</feature>
<feature type="domain" description="Penicillin-binding protein transpeptidase" evidence="2">
    <location>
        <begin position="143"/>
        <end position="413"/>
    </location>
</feature>
<reference evidence="4" key="1">
    <citation type="submission" date="2016-11" db="EMBL/GenBank/DDBJ databases">
        <authorList>
            <person name="Shukria A."/>
            <person name="Stevens D.C."/>
        </authorList>
    </citation>
    <scope>NUCLEOTIDE SEQUENCE [LARGE SCALE GENOMIC DNA]</scope>
    <source>
        <strain evidence="4">Cbfe23</strain>
    </source>
</reference>
<feature type="compositionally biased region" description="Low complexity" evidence="1">
    <location>
        <begin position="463"/>
        <end position="475"/>
    </location>
</feature>
<dbReference type="Proteomes" id="UP000182229">
    <property type="component" value="Unassembled WGS sequence"/>
</dbReference>
<evidence type="ECO:0000256" key="1">
    <source>
        <dbReference type="SAM" id="MobiDB-lite"/>
    </source>
</evidence>
<feature type="region of interest" description="Disordered" evidence="1">
    <location>
        <begin position="29"/>
        <end position="87"/>
    </location>
</feature>
<dbReference type="OrthoDB" id="9811238at2"/>
<evidence type="ECO:0000313" key="4">
    <source>
        <dbReference type="Proteomes" id="UP000182229"/>
    </source>
</evidence>
<gene>
    <name evidence="3" type="ORF">BON30_45575</name>
</gene>
<dbReference type="GO" id="GO:0071972">
    <property type="term" value="F:peptidoglycan L,D-transpeptidase activity"/>
    <property type="evidence" value="ECO:0007669"/>
    <property type="project" value="TreeGrafter"/>
</dbReference>
<dbReference type="InterPro" id="IPR050515">
    <property type="entry name" value="Beta-lactam/transpept"/>
</dbReference>
<sequence length="502" mass="52256">MSLSRVAPATLLLPLFFLLIGADEGGALPGSPEREAEAAALAEAGSGDAGTPDGGLAEAGEGSDAGVMLGLVPPRPVPSRESDPPIAHLRSLPAKQDVLARAKKDGKGRLVVPGPNGAVPLTIDPVLQEQLKRTLELYQVPFGAVVVLEPSTGRVLAMAEHSQSRPDLRGLATRAVFPAASIFKIVTGAALLEAGLTPEAETCFHGGKRRISAKLLEDSASDGQCHSLAAAMGKSANVIFAKLTQRHLSPESLRHAAARFHFNREIPFPVPTDVSLAAVPEDDGFRFAQTGAGFGDVYLSPLHGALVAAVAANGGVWKDPVLFEPGADAPSTPGEQVLSPEVARSLTTMLEATVTRGTARRVFRERGMRVPGAVGKTGTLADRTPFRDYSWFVGFAPKDNPKLAVAAVIVNEPLWRIRATWLGREGLRLGLARLPPGALAPQKDDAPDVPVEEDSEEDEAPEGETPAPVVAGTPAATPPATPPATLPATPPDTEAASAMSQP</sequence>
<feature type="compositionally biased region" description="Acidic residues" evidence="1">
    <location>
        <begin position="450"/>
        <end position="462"/>
    </location>
</feature>
<dbReference type="STRING" id="83449.BON30_45575"/>
<dbReference type="PANTHER" id="PTHR30627:SF2">
    <property type="entry name" value="PEPTIDOGLYCAN D,D-TRANSPEPTIDASE MRDA"/>
    <property type="match status" value="1"/>
</dbReference>
<dbReference type="EMBL" id="MPIN01000023">
    <property type="protein sequence ID" value="OJH34080.1"/>
    <property type="molecule type" value="Genomic_DNA"/>
</dbReference>
<evidence type="ECO:0000313" key="3">
    <source>
        <dbReference type="EMBL" id="OJH34080.1"/>
    </source>
</evidence>
<dbReference type="InterPro" id="IPR001460">
    <property type="entry name" value="PCN-bd_Tpept"/>
</dbReference>
<proteinExistence type="predicted"/>
<comment type="caution">
    <text evidence="3">The sequence shown here is derived from an EMBL/GenBank/DDBJ whole genome shotgun (WGS) entry which is preliminary data.</text>
</comment>
<dbReference type="GO" id="GO:0071555">
    <property type="term" value="P:cell wall organization"/>
    <property type="evidence" value="ECO:0007669"/>
    <property type="project" value="TreeGrafter"/>
</dbReference>
<feature type="region of interest" description="Disordered" evidence="1">
    <location>
        <begin position="435"/>
        <end position="502"/>
    </location>
</feature>
<name>A0A1L9AVQ3_9BACT</name>
<accession>A0A1L9AVQ3</accession>
<dbReference type="GO" id="GO:0005886">
    <property type="term" value="C:plasma membrane"/>
    <property type="evidence" value="ECO:0007669"/>
    <property type="project" value="TreeGrafter"/>
</dbReference>
<reference evidence="3 4" key="2">
    <citation type="submission" date="2016-12" db="EMBL/GenBank/DDBJ databases">
        <title>Draft Genome Sequence of Cystobacter ferrugineus Strain Cbfe23.</title>
        <authorList>
            <person name="Akbar S."/>
            <person name="Dowd S.E."/>
            <person name="Stevens D.C."/>
        </authorList>
    </citation>
    <scope>NUCLEOTIDE SEQUENCE [LARGE SCALE GENOMIC DNA]</scope>
    <source>
        <strain evidence="3 4">Cbfe23</strain>
    </source>
</reference>
<dbReference type="Pfam" id="PF00905">
    <property type="entry name" value="Transpeptidase"/>
    <property type="match status" value="1"/>
</dbReference>
<organism evidence="3 4">
    <name type="scientific">Cystobacter ferrugineus</name>
    <dbReference type="NCBI Taxonomy" id="83449"/>
    <lineage>
        <taxon>Bacteria</taxon>
        <taxon>Pseudomonadati</taxon>
        <taxon>Myxococcota</taxon>
        <taxon>Myxococcia</taxon>
        <taxon>Myxococcales</taxon>
        <taxon>Cystobacterineae</taxon>
        <taxon>Archangiaceae</taxon>
        <taxon>Cystobacter</taxon>
    </lineage>
</organism>
<dbReference type="PANTHER" id="PTHR30627">
    <property type="entry name" value="PEPTIDOGLYCAN D,D-TRANSPEPTIDASE"/>
    <property type="match status" value="1"/>
</dbReference>
<keyword evidence="4" id="KW-1185">Reference proteome</keyword>
<protein>
    <submittedName>
        <fullName evidence="3">Penicillin-binding protein</fullName>
    </submittedName>
</protein>
<dbReference type="Gene3D" id="3.40.710.10">
    <property type="entry name" value="DD-peptidase/beta-lactamase superfamily"/>
    <property type="match status" value="1"/>
</dbReference>
<dbReference type="AlphaFoldDB" id="A0A1L9AVQ3"/>
<dbReference type="InterPro" id="IPR012338">
    <property type="entry name" value="Beta-lactam/transpept-like"/>
</dbReference>
<dbReference type="RefSeq" id="WP_071904918.1">
    <property type="nucleotide sequence ID" value="NZ_MPIN01000023.1"/>
</dbReference>
<dbReference type="SUPFAM" id="SSF56601">
    <property type="entry name" value="beta-lactamase/transpeptidase-like"/>
    <property type="match status" value="1"/>
</dbReference>
<evidence type="ECO:0000259" key="2">
    <source>
        <dbReference type="Pfam" id="PF00905"/>
    </source>
</evidence>